<dbReference type="Pfam" id="PF13545">
    <property type="entry name" value="HTH_Crp_2"/>
    <property type="match status" value="1"/>
</dbReference>
<dbReference type="InterPro" id="IPR036390">
    <property type="entry name" value="WH_DNA-bd_sf"/>
</dbReference>
<dbReference type="EMBL" id="AADV02000002">
    <property type="protein sequence ID" value="EAM52306.1"/>
    <property type="molecule type" value="Genomic_DNA"/>
</dbReference>
<dbReference type="Gene3D" id="2.60.120.10">
    <property type="entry name" value="Jelly Rolls"/>
    <property type="match status" value="1"/>
</dbReference>
<proteinExistence type="predicted"/>
<keyword evidence="2" id="KW-0238">DNA-binding</keyword>
<dbReference type="SUPFAM" id="SSF46785">
    <property type="entry name" value="Winged helix' DNA-binding domain"/>
    <property type="match status" value="1"/>
</dbReference>
<dbReference type="InterPro" id="IPR014710">
    <property type="entry name" value="RmlC-like_jellyroll"/>
</dbReference>
<evidence type="ECO:0000313" key="5">
    <source>
        <dbReference type="EMBL" id="EAM52306.1"/>
    </source>
</evidence>
<evidence type="ECO:0000256" key="3">
    <source>
        <dbReference type="ARBA" id="ARBA00023163"/>
    </source>
</evidence>
<dbReference type="AlphaFoldDB" id="Q4C8G5"/>
<dbReference type="GO" id="GO:0003700">
    <property type="term" value="F:DNA-binding transcription factor activity"/>
    <property type="evidence" value="ECO:0007669"/>
    <property type="project" value="InterPro"/>
</dbReference>
<gene>
    <name evidence="5" type="ORF">CwatDRAFT_5849</name>
</gene>
<sequence>MITQCLPSSFRLFHEVLSFDGGKSKTKMLLAYNPTQPLALEETEEERIHFYERGQTIPLVNEGIWQVDRGIAQLSQLSPQGDEILLGWAQPGTFFGSWLTFVNSYQVKGLSNLYLKWYGIEDLSNSAELSQMAFSQLARRMRQTEALLAISGLKRVEDRLQQLLYLLQQELGESTKEGTRIKVRLTHQNLANAIATTRVTVTRLLGEFQRQGWLGFDSDRHIIITSVKFHSYSKSDANFN</sequence>
<reference evidence="5" key="3">
    <citation type="submission" date="2016-12" db="EMBL/GenBank/DDBJ databases">
        <title>Annotation of the draft genome assembly of Crocosphaera watsonii WH 8501.</title>
        <authorList>
            <consortium name="US DOE Joint Genome Institute (JGI-ORNL)"/>
            <person name="Larimer F."/>
            <person name="Land M."/>
        </authorList>
    </citation>
    <scope>NUCLEOTIDE SEQUENCE</scope>
    <source>
        <strain evidence="5">WH 8501</strain>
    </source>
</reference>
<evidence type="ECO:0000313" key="6">
    <source>
        <dbReference type="Proteomes" id="UP000003922"/>
    </source>
</evidence>
<evidence type="ECO:0000256" key="1">
    <source>
        <dbReference type="ARBA" id="ARBA00023015"/>
    </source>
</evidence>
<dbReference type="InterPro" id="IPR012318">
    <property type="entry name" value="HTH_CRP"/>
</dbReference>
<feature type="domain" description="HTH crp-type" evidence="4">
    <location>
        <begin position="154"/>
        <end position="228"/>
    </location>
</feature>
<name>Q4C8G5_CROWT</name>
<evidence type="ECO:0000259" key="4">
    <source>
        <dbReference type="PROSITE" id="PS51063"/>
    </source>
</evidence>
<dbReference type="GO" id="GO:0003677">
    <property type="term" value="F:DNA binding"/>
    <property type="evidence" value="ECO:0007669"/>
    <property type="project" value="UniProtKB-KW"/>
</dbReference>
<dbReference type="KEGG" id="cwa:CwatDRAFT_5849"/>
<accession>Q4C8G5</accession>
<dbReference type="InterPro" id="IPR018490">
    <property type="entry name" value="cNMP-bd_dom_sf"/>
</dbReference>
<dbReference type="PROSITE" id="PS51063">
    <property type="entry name" value="HTH_CRP_2"/>
    <property type="match status" value="1"/>
</dbReference>
<keyword evidence="1" id="KW-0805">Transcription regulation</keyword>
<dbReference type="Proteomes" id="UP000003922">
    <property type="component" value="Unassembled WGS sequence"/>
</dbReference>
<evidence type="ECO:0000256" key="2">
    <source>
        <dbReference type="ARBA" id="ARBA00023125"/>
    </source>
</evidence>
<dbReference type="SMART" id="SM00419">
    <property type="entry name" value="HTH_CRP"/>
    <property type="match status" value="1"/>
</dbReference>
<keyword evidence="6" id="KW-1185">Reference proteome</keyword>
<dbReference type="PROSITE" id="PS00042">
    <property type="entry name" value="HTH_CRP_1"/>
    <property type="match status" value="1"/>
</dbReference>
<reference evidence="5" key="1">
    <citation type="submission" date="2004-02" db="EMBL/GenBank/DDBJ databases">
        <authorList>
            <consortium name="DOE Joint Genome Institute"/>
        </authorList>
    </citation>
    <scope>NUCLEOTIDE SEQUENCE [LARGE SCALE GENOMIC DNA]</scope>
    <source>
        <strain evidence="5">WH 8501</strain>
    </source>
</reference>
<dbReference type="CDD" id="cd00092">
    <property type="entry name" value="HTH_CRP"/>
    <property type="match status" value="1"/>
</dbReference>
<reference evidence="5" key="2">
    <citation type="submission" date="2005-06" db="EMBL/GenBank/DDBJ databases">
        <title>Sequencing of the draft genome and assembly of Crocosphaera watsonii WH 8501.</title>
        <authorList>
            <consortium name="US DOE Joint Genome Institute (JGI-PGF)"/>
            <person name="Copeland A."/>
            <person name="Lucas S."/>
            <person name="Lapidus A."/>
            <person name="Barry K."/>
            <person name="Detter C."/>
            <person name="Glavina T."/>
            <person name="Hammon N."/>
            <person name="Israni S."/>
            <person name="Pitluck S."/>
            <person name="Richardson P."/>
        </authorList>
    </citation>
    <scope>NUCLEOTIDE SEQUENCE [LARGE SCALE GENOMIC DNA]</scope>
    <source>
        <strain evidence="5">WH 8501</strain>
    </source>
</reference>
<dbReference type="SUPFAM" id="SSF51206">
    <property type="entry name" value="cAMP-binding domain-like"/>
    <property type="match status" value="1"/>
</dbReference>
<comment type="caution">
    <text evidence="5">The sequence shown here is derived from an EMBL/GenBank/DDBJ whole genome shotgun (WGS) entry which is preliminary data.</text>
</comment>
<protein>
    <submittedName>
        <fullName evidence="5">Regulatory protein, Crp</fullName>
    </submittedName>
</protein>
<organism evidence="5 6">
    <name type="scientific">Crocosphaera watsonii WH 8501</name>
    <dbReference type="NCBI Taxonomy" id="165597"/>
    <lineage>
        <taxon>Bacteria</taxon>
        <taxon>Bacillati</taxon>
        <taxon>Cyanobacteriota</taxon>
        <taxon>Cyanophyceae</taxon>
        <taxon>Oscillatoriophycideae</taxon>
        <taxon>Chroococcales</taxon>
        <taxon>Aphanothecaceae</taxon>
        <taxon>Crocosphaera</taxon>
    </lineage>
</organism>
<keyword evidence="3" id="KW-0804">Transcription</keyword>
<dbReference type="InterPro" id="IPR018335">
    <property type="entry name" value="Tscrpt_reg_HTH_Crp-type_CS"/>
</dbReference>